<dbReference type="STRING" id="1798561.A3B87_03705"/>
<accession>A0A1F6FMJ2</accession>
<reference evidence="1 2" key="1">
    <citation type="journal article" date="2016" name="Nat. Commun.">
        <title>Thousands of microbial genomes shed light on interconnected biogeochemical processes in an aquifer system.</title>
        <authorList>
            <person name="Anantharaman K."/>
            <person name="Brown C.T."/>
            <person name="Hug L.A."/>
            <person name="Sharon I."/>
            <person name="Castelle C.J."/>
            <person name="Probst A.J."/>
            <person name="Thomas B.C."/>
            <person name="Singh A."/>
            <person name="Wilkins M.J."/>
            <person name="Karaoz U."/>
            <person name="Brodie E.L."/>
            <person name="Williams K.H."/>
            <person name="Hubbard S.S."/>
            <person name="Banfield J.F."/>
        </authorList>
    </citation>
    <scope>NUCLEOTIDE SEQUENCE [LARGE SCALE GENOMIC DNA]</scope>
</reference>
<organism evidence="1 2">
    <name type="scientific">Candidatus Kuenenbacteria bacterium RIFCSPHIGHO2_02_FULL_39_13</name>
    <dbReference type="NCBI Taxonomy" id="1798561"/>
    <lineage>
        <taxon>Bacteria</taxon>
        <taxon>Candidatus Kueneniibacteriota</taxon>
    </lineage>
</organism>
<evidence type="ECO:0008006" key="3">
    <source>
        <dbReference type="Google" id="ProtNLM"/>
    </source>
</evidence>
<comment type="caution">
    <text evidence="1">The sequence shown here is derived from an EMBL/GenBank/DDBJ whole genome shotgun (WGS) entry which is preliminary data.</text>
</comment>
<dbReference type="Proteomes" id="UP000179136">
    <property type="component" value="Unassembled WGS sequence"/>
</dbReference>
<dbReference type="AlphaFoldDB" id="A0A1F6FMJ2"/>
<evidence type="ECO:0000313" key="1">
    <source>
        <dbReference type="EMBL" id="OGG87083.1"/>
    </source>
</evidence>
<protein>
    <recommendedName>
        <fullName evidence="3">DUF4258 domain-containing protein</fullName>
    </recommendedName>
</protein>
<gene>
    <name evidence="1" type="ORF">A3B87_03705</name>
</gene>
<proteinExistence type="predicted"/>
<dbReference type="EMBL" id="MFMW01000022">
    <property type="protein sequence ID" value="OGG87083.1"/>
    <property type="molecule type" value="Genomic_DNA"/>
</dbReference>
<name>A0A1F6FMJ2_9BACT</name>
<sequence length="109" mass="12712">MPKVNLVSKKFYWTKHAKEKIRYYGLSENRVKRVFRHPQRVEEGVAENTWAAMQSAGSKGHPYEIWIMYQVKKEVVKIISAWRYPGKTKPGDRVPVPDEILAELGIGRQ</sequence>
<evidence type="ECO:0000313" key="2">
    <source>
        <dbReference type="Proteomes" id="UP000179136"/>
    </source>
</evidence>